<name>A0A2T5YT14_9BACT</name>
<dbReference type="AlphaFoldDB" id="A0A2T5YT14"/>
<dbReference type="PROSITE" id="PS51257">
    <property type="entry name" value="PROKAR_LIPOPROTEIN"/>
    <property type="match status" value="1"/>
</dbReference>
<evidence type="ECO:0000313" key="2">
    <source>
        <dbReference type="Proteomes" id="UP000244225"/>
    </source>
</evidence>
<proteinExistence type="predicted"/>
<keyword evidence="2" id="KW-1185">Reference proteome</keyword>
<sequence>MKTTSTKTFAVAIASVFLFSCEQINEQDPVEPMKVSQEEKLVGYDPTTCNLVQTFGSGELPRHVSMIEENRAVMTVTAQRRGHNGKYLEETKGLLLDPTDPATDLTNPFDRQMLGMFGGILTVPDETGTKANRAGGRVTLDFSPVGSVTMKQMLFTDIAEEDRGSKVELYSASGYLLYQQEIPVRGKNESIFVSFDNVPGVVKAVVTFGAERKNVGSGSIARLQLCKEGEGYNDYARSYNVHSLWLEYTGSQPANVDITAKSGNSGKAIYSAKGMKPGTVFKLASSGEVSLGEELEITTNRKEKQVIPMNGDHTNPLKKQYGNFRIVGARDGFYPLKLEE</sequence>
<dbReference type="OrthoDB" id="848240at2"/>
<accession>A0A2T5YT14</accession>
<dbReference type="RefSeq" id="WP_108210013.1">
    <property type="nucleotide sequence ID" value="NZ_QBKI01000001.1"/>
</dbReference>
<organism evidence="1 2">
    <name type="scientific">Pontibacter mucosus</name>
    <dbReference type="NCBI Taxonomy" id="1649266"/>
    <lineage>
        <taxon>Bacteria</taxon>
        <taxon>Pseudomonadati</taxon>
        <taxon>Bacteroidota</taxon>
        <taxon>Cytophagia</taxon>
        <taxon>Cytophagales</taxon>
        <taxon>Hymenobacteraceae</taxon>
        <taxon>Pontibacter</taxon>
    </lineage>
</organism>
<evidence type="ECO:0000313" key="1">
    <source>
        <dbReference type="EMBL" id="PTX22443.1"/>
    </source>
</evidence>
<reference evidence="1 2" key="1">
    <citation type="submission" date="2018-04" db="EMBL/GenBank/DDBJ databases">
        <title>Genomic Encyclopedia of Archaeal and Bacterial Type Strains, Phase II (KMG-II): from individual species to whole genera.</title>
        <authorList>
            <person name="Goeker M."/>
        </authorList>
    </citation>
    <scope>NUCLEOTIDE SEQUENCE [LARGE SCALE GENOMIC DNA]</scope>
    <source>
        <strain evidence="1 2">DSM 100162</strain>
    </source>
</reference>
<dbReference type="Proteomes" id="UP000244225">
    <property type="component" value="Unassembled WGS sequence"/>
</dbReference>
<dbReference type="EMBL" id="QBKI01000001">
    <property type="protein sequence ID" value="PTX22443.1"/>
    <property type="molecule type" value="Genomic_DNA"/>
</dbReference>
<protein>
    <submittedName>
        <fullName evidence="1">Uncharacterized protein</fullName>
    </submittedName>
</protein>
<gene>
    <name evidence="1" type="ORF">C8N40_101267</name>
</gene>
<comment type="caution">
    <text evidence="1">The sequence shown here is derived from an EMBL/GenBank/DDBJ whole genome shotgun (WGS) entry which is preliminary data.</text>
</comment>